<keyword evidence="3" id="KW-1185">Reference proteome</keyword>
<evidence type="ECO:0000313" key="2">
    <source>
        <dbReference type="EMBL" id="GLF97540.1"/>
    </source>
</evidence>
<feature type="region of interest" description="Disordered" evidence="1">
    <location>
        <begin position="240"/>
        <end position="271"/>
    </location>
</feature>
<proteinExistence type="predicted"/>
<organism evidence="2 3">
    <name type="scientific">Streptomyces yaizuensis</name>
    <dbReference type="NCBI Taxonomy" id="2989713"/>
    <lineage>
        <taxon>Bacteria</taxon>
        <taxon>Bacillati</taxon>
        <taxon>Actinomycetota</taxon>
        <taxon>Actinomycetes</taxon>
        <taxon>Kitasatosporales</taxon>
        <taxon>Streptomycetaceae</taxon>
        <taxon>Streptomyces</taxon>
    </lineage>
</organism>
<gene>
    <name evidence="2" type="ORF">SYYSPA8_24605</name>
</gene>
<evidence type="ECO:0000256" key="1">
    <source>
        <dbReference type="SAM" id="MobiDB-lite"/>
    </source>
</evidence>
<evidence type="ECO:0000313" key="3">
    <source>
        <dbReference type="Proteomes" id="UP001291653"/>
    </source>
</evidence>
<dbReference type="Proteomes" id="UP001291653">
    <property type="component" value="Unassembled WGS sequence"/>
</dbReference>
<dbReference type="EMBL" id="BSBI01000011">
    <property type="protein sequence ID" value="GLF97540.1"/>
    <property type="molecule type" value="Genomic_DNA"/>
</dbReference>
<sequence>MELVEHARLLVGLRLMTATGPYRALFCDLRTDRPIDVLPLRDVTIDDYIGRPGSLSGTLAVPNAELADRVRQIEEGRTAVYLERDGDLWWGGIVWTTTLSADEKGGLSLAVQAATFDSYAARRRIRADLGFQRQDQLEIARRLWQHIQSAQGGDIGVGVGTETSGVLRDMAWRDGDETPLDEALKQLADAENGFEHHISVHRDVLTGRRVKLLRLGHPRLVSGSPDLVLDRPGPVLRYAFPRDGTRGGTTARARGAAANTDQSQESRPALSREHVAQDLIDGGHPRVDLSSDHSSVTSVPALNALAAAQLAEARGSVVIPEVTVRLNDRDLVPPLLLGRAVRLRITDEWHPDGLDTRFRIIGIKVAPPQRGRPETAELFLEAI</sequence>
<name>A0ABQ5P4R4_9ACTN</name>
<feature type="compositionally biased region" description="Low complexity" evidence="1">
    <location>
        <begin position="248"/>
        <end position="258"/>
    </location>
</feature>
<accession>A0ABQ5P4R4</accession>
<comment type="caution">
    <text evidence="2">The sequence shown here is derived from an EMBL/GenBank/DDBJ whole genome shotgun (WGS) entry which is preliminary data.</text>
</comment>
<protein>
    <submittedName>
        <fullName evidence="2">Uncharacterized protein</fullName>
    </submittedName>
</protein>
<dbReference type="RefSeq" id="WP_323449541.1">
    <property type="nucleotide sequence ID" value="NZ_BSBI01000011.1"/>
</dbReference>
<reference evidence="2 3" key="1">
    <citation type="submission" date="2022-10" db="EMBL/GenBank/DDBJ databases">
        <title>Draft genome sequence of Streptomyces sp. YSPA8.</title>
        <authorList>
            <person name="Moriuchi R."/>
            <person name="Dohra H."/>
            <person name="Yamamura H."/>
            <person name="Kodani S."/>
        </authorList>
    </citation>
    <scope>NUCLEOTIDE SEQUENCE [LARGE SCALE GENOMIC DNA]</scope>
    <source>
        <strain evidence="2 3">YSPA8</strain>
    </source>
</reference>